<evidence type="ECO:0008006" key="9">
    <source>
        <dbReference type="Google" id="ProtNLM"/>
    </source>
</evidence>
<dbReference type="NCBIfam" id="TIGR00374">
    <property type="entry name" value="flippase-like domain"/>
    <property type="match status" value="1"/>
</dbReference>
<feature type="transmembrane region" description="Helical" evidence="6">
    <location>
        <begin position="758"/>
        <end position="779"/>
    </location>
</feature>
<accession>C4FDY8</accession>
<keyword evidence="2" id="KW-1003">Cell membrane</keyword>
<feature type="transmembrane region" description="Helical" evidence="6">
    <location>
        <begin position="166"/>
        <end position="183"/>
    </location>
</feature>
<dbReference type="Pfam" id="PF03706">
    <property type="entry name" value="LPG_synthase_TM"/>
    <property type="match status" value="1"/>
</dbReference>
<gene>
    <name evidence="7" type="ORF">BIFANG_02526</name>
</gene>
<reference evidence="7" key="1">
    <citation type="submission" date="2009-04" db="EMBL/GenBank/DDBJ databases">
        <authorList>
            <person name="Weinstock G."/>
            <person name="Sodergren E."/>
            <person name="Clifton S."/>
            <person name="Fulton L."/>
            <person name="Fulton B."/>
            <person name="Courtney L."/>
            <person name="Fronick C."/>
            <person name="Harrison M."/>
            <person name="Strong C."/>
            <person name="Farmer C."/>
            <person name="Delahaunty K."/>
            <person name="Markovic C."/>
            <person name="Hall O."/>
            <person name="Minx P."/>
            <person name="Tomlinson C."/>
            <person name="Mitreva M."/>
            <person name="Nelson J."/>
            <person name="Hou S."/>
            <person name="Wollam A."/>
            <person name="Pepin K.H."/>
            <person name="Johnson M."/>
            <person name="Bhonagiri V."/>
            <person name="Nash W.E."/>
            <person name="Warren W."/>
            <person name="Chinwalla A."/>
            <person name="Mardis E.R."/>
            <person name="Wilson R.K."/>
        </authorList>
    </citation>
    <scope>NUCLEOTIDE SEQUENCE [LARGE SCALE GENOMIC DNA]</scope>
    <source>
        <strain evidence="7">DSM 20098</strain>
    </source>
</reference>
<dbReference type="eggNOG" id="COG0392">
    <property type="taxonomic scope" value="Bacteria"/>
</dbReference>
<feature type="transmembrane region" description="Helical" evidence="6">
    <location>
        <begin position="26"/>
        <end position="45"/>
    </location>
</feature>
<proteinExistence type="predicted"/>
<evidence type="ECO:0000256" key="6">
    <source>
        <dbReference type="SAM" id="Phobius"/>
    </source>
</evidence>
<dbReference type="GO" id="GO:0005886">
    <property type="term" value="C:plasma membrane"/>
    <property type="evidence" value="ECO:0007669"/>
    <property type="project" value="UniProtKB-SubCell"/>
</dbReference>
<keyword evidence="4 6" id="KW-1133">Transmembrane helix</keyword>
<dbReference type="AlphaFoldDB" id="C4FDY8"/>
<organism evidence="7 8">
    <name type="scientific">Bifidobacterium angulatum DSM 20098 = JCM 7096</name>
    <dbReference type="NCBI Taxonomy" id="518635"/>
    <lineage>
        <taxon>Bacteria</taxon>
        <taxon>Bacillati</taxon>
        <taxon>Actinomycetota</taxon>
        <taxon>Actinomycetes</taxon>
        <taxon>Bifidobacteriales</taxon>
        <taxon>Bifidobacteriaceae</taxon>
        <taxon>Bifidobacterium</taxon>
    </lineage>
</organism>
<evidence type="ECO:0000313" key="8">
    <source>
        <dbReference type="Proteomes" id="UP000006408"/>
    </source>
</evidence>
<feature type="transmembrane region" description="Helical" evidence="6">
    <location>
        <begin position="568"/>
        <end position="589"/>
    </location>
</feature>
<keyword evidence="5 6" id="KW-0472">Membrane</keyword>
<dbReference type="EMBL" id="ABYS02000004">
    <property type="protein sequence ID" value="EEP21169.1"/>
    <property type="molecule type" value="Genomic_DNA"/>
</dbReference>
<evidence type="ECO:0000256" key="4">
    <source>
        <dbReference type="ARBA" id="ARBA00022989"/>
    </source>
</evidence>
<feature type="transmembrane region" description="Helical" evidence="6">
    <location>
        <begin position="71"/>
        <end position="91"/>
    </location>
</feature>
<feature type="transmembrane region" description="Helical" evidence="6">
    <location>
        <begin position="505"/>
        <end position="522"/>
    </location>
</feature>
<evidence type="ECO:0000313" key="7">
    <source>
        <dbReference type="EMBL" id="EEP21169.1"/>
    </source>
</evidence>
<dbReference type="PATRIC" id="fig|518635.17.peg.473"/>
<feature type="transmembrane region" description="Helical" evidence="6">
    <location>
        <begin position="609"/>
        <end position="634"/>
    </location>
</feature>
<comment type="subcellular location">
    <subcellularLocation>
        <location evidence="1">Cell membrane</location>
        <topology evidence="1">Multi-pass membrane protein</topology>
    </subcellularLocation>
</comment>
<keyword evidence="3 6" id="KW-0812">Transmembrane</keyword>
<feature type="transmembrane region" description="Helical" evidence="6">
    <location>
        <begin position="124"/>
        <end position="154"/>
    </location>
</feature>
<dbReference type="GeneID" id="42864809"/>
<evidence type="ECO:0000256" key="2">
    <source>
        <dbReference type="ARBA" id="ARBA00022475"/>
    </source>
</evidence>
<feature type="transmembrane region" description="Helical" evidence="6">
    <location>
        <begin position="733"/>
        <end position="752"/>
    </location>
</feature>
<feature type="transmembrane region" description="Helical" evidence="6">
    <location>
        <begin position="537"/>
        <end position="561"/>
    </location>
</feature>
<feature type="transmembrane region" description="Helical" evidence="6">
    <location>
        <begin position="698"/>
        <end position="721"/>
    </location>
</feature>
<feature type="transmembrane region" description="Helical" evidence="6">
    <location>
        <begin position="98"/>
        <end position="118"/>
    </location>
</feature>
<dbReference type="PANTHER" id="PTHR39087">
    <property type="entry name" value="UPF0104 MEMBRANE PROTEIN MJ1595"/>
    <property type="match status" value="1"/>
</dbReference>
<dbReference type="KEGG" id="bang:BBAG_0457"/>
<protein>
    <recommendedName>
        <fullName evidence="9">TIGR00374 family protein</fullName>
    </recommendedName>
</protein>
<comment type="caution">
    <text evidence="7">The sequence shown here is derived from an EMBL/GenBank/DDBJ whole genome shotgun (WGS) entry which is preliminary data.</text>
</comment>
<dbReference type="PANTHER" id="PTHR39087:SF2">
    <property type="entry name" value="UPF0104 MEMBRANE PROTEIN MJ1595"/>
    <property type="match status" value="1"/>
</dbReference>
<dbReference type="STRING" id="1683.Bang102_004515"/>
<evidence type="ECO:0000256" key="5">
    <source>
        <dbReference type="ARBA" id="ARBA00023136"/>
    </source>
</evidence>
<feature type="transmembrane region" description="Helical" evidence="6">
    <location>
        <begin position="646"/>
        <end position="666"/>
    </location>
</feature>
<dbReference type="InterPro" id="IPR022791">
    <property type="entry name" value="L-PG_synthase/AglD"/>
</dbReference>
<evidence type="ECO:0000256" key="3">
    <source>
        <dbReference type="ARBA" id="ARBA00022692"/>
    </source>
</evidence>
<evidence type="ECO:0000256" key="1">
    <source>
        <dbReference type="ARBA" id="ARBA00004651"/>
    </source>
</evidence>
<dbReference type="HOGENOM" id="CLU_009723_1_0_11"/>
<dbReference type="Proteomes" id="UP000006408">
    <property type="component" value="Unassembled WGS sequence"/>
</dbReference>
<sequence length="805" mass="86709">MTDRTDMHIDDVAPKRTHDFGDLTRAALSLVGAVIVMVFAVYMGGITSGVESDVHTAAQAINWLADIPSSVLQQLATVIIVVTVLIQLMLAREWLVTLTAITGMLAGYLAAWGLSILICTTNRMLAISVVSATTLLDSGLLPGIYTAMAAFLTTAGPRRIRSSVKWGWNILYATAALMVMLSWHSVSGVLVAFFAGRALGMIIRFAVGTRSTGIWGEELVNALQDIGLDVATLTRNQELHARVRSLNASLDDDLVEGSRIYDMRTTSGKRYVVSVLDAQTHTAGYLKQLWDWLRFTGIATRRDRNVCDTVQHHFAMLLALSAAGLPAMAPYGVADTEESAVLVLDAHTGERPTNLNILTRDDAVEYMRFLDVANRRGYTHRRITPDTLARLDGGIPVIAGWHNGDSGSSGANIALDKVQLLALLAALIGVDDALSAAREVWGEQTLLQIAPFLQKVAIPSPTRALDSWDKQLLKTLQTSITAMADDEQNDVPESVTLARFSWRSMLTMLLVIVAVVVVFTQLKPEEIVAALRNANPTMALICLAFGLCSWIGSSVSLGALVERGKRRPLGIFMSQVAGGFATVSMPAGVGPAFVNLQFLRKSGYRNTTATAIMSAVMAVYYLAYFMLLIAIGLFTGKHTLSGTIPTNTLVIVLGAVGAVLAIAMMIPPLRHMIMQQLVPVAKKYFTQLLNVLNQPAELAVSICGGLVQNITTGLAFWSALLAFGVHMNPVETIFVFMLAYALGSAVPTPGGLGGVEAALTFAFVAVGVPQGVALSATLLHRVVFYWLRIPLGALAMQWLNRHNLV</sequence>
<keyword evidence="8" id="KW-1185">Reference proteome</keyword>
<dbReference type="RefSeq" id="WP_003825747.1">
    <property type="nucleotide sequence ID" value="NZ_AP012322.1"/>
</dbReference>
<name>C4FDY8_9BIFI</name>